<accession>A0A0L0MJ12</accession>
<dbReference type="RefSeq" id="WP_050451587.1">
    <property type="nucleotide sequence ID" value="NZ_LFJJ01000002.1"/>
</dbReference>
<dbReference type="EMBL" id="LFJJ01000002">
    <property type="protein sequence ID" value="KND62281.1"/>
    <property type="molecule type" value="Genomic_DNA"/>
</dbReference>
<comment type="caution">
    <text evidence="1">The sequence shown here is derived from an EMBL/GenBank/DDBJ whole genome shotgun (WGS) entry which is preliminary data.</text>
</comment>
<evidence type="ECO:0000313" key="1">
    <source>
        <dbReference type="EMBL" id="KND62281.1"/>
    </source>
</evidence>
<keyword evidence="2" id="KW-1185">Reference proteome</keyword>
<organism evidence="1 2">
    <name type="scientific">Candidatus Burkholderia verschuerenii</name>
    <dbReference type="NCBI Taxonomy" id="242163"/>
    <lineage>
        <taxon>Bacteria</taxon>
        <taxon>Pseudomonadati</taxon>
        <taxon>Pseudomonadota</taxon>
        <taxon>Betaproteobacteria</taxon>
        <taxon>Burkholderiales</taxon>
        <taxon>Burkholderiaceae</taxon>
        <taxon>Burkholderia</taxon>
    </lineage>
</organism>
<proteinExistence type="predicted"/>
<sequence>MTEIATTAERLVRHVSEREMAIALVLEFAESGLSKFSLFGFYDDDAEFMKDVADRLRAGFTKSFHNKLTKVVRCLVRYGVLHSEMRGTHKEYFGEPTKQMEYWLRPGKARLLTRGETDCTMSPEDEAAFLLRHAYPDPNDD</sequence>
<dbReference type="AlphaFoldDB" id="A0A0L0MJ12"/>
<dbReference type="Proteomes" id="UP000036959">
    <property type="component" value="Unassembled WGS sequence"/>
</dbReference>
<dbReference type="PATRIC" id="fig|242163.4.peg.2529"/>
<dbReference type="OrthoDB" id="9180881at2"/>
<protein>
    <submittedName>
        <fullName evidence="1">Uncharacterized protein</fullName>
    </submittedName>
</protein>
<reference evidence="2" key="1">
    <citation type="submission" date="2015-06" db="EMBL/GenBank/DDBJ databases">
        <title>Comparative genomics of Burkholderia leaf nodule symbionts.</title>
        <authorList>
            <person name="Carlier A."/>
            <person name="Eberl L."/>
            <person name="Pinto-Carbo M."/>
        </authorList>
    </citation>
    <scope>NUCLEOTIDE SEQUENCE [LARGE SCALE GENOMIC DNA]</scope>
    <source>
        <strain evidence="2">UZHbot4</strain>
    </source>
</reference>
<gene>
    <name evidence="1" type="ORF">BVER_01725</name>
</gene>
<evidence type="ECO:0000313" key="2">
    <source>
        <dbReference type="Proteomes" id="UP000036959"/>
    </source>
</evidence>
<name>A0A0L0MJ12_9BURK</name>